<name>A0AAD5GXX5_9CHLO</name>
<dbReference type="EMBL" id="JADXDR010000176">
    <property type="protein sequence ID" value="KAI7836781.1"/>
    <property type="molecule type" value="Genomic_DNA"/>
</dbReference>
<evidence type="ECO:0000256" key="1">
    <source>
        <dbReference type="ARBA" id="ARBA00004496"/>
    </source>
</evidence>
<dbReference type="GO" id="GO:0008033">
    <property type="term" value="P:tRNA processing"/>
    <property type="evidence" value="ECO:0007669"/>
    <property type="project" value="UniProtKB-UniRule"/>
</dbReference>
<evidence type="ECO:0000256" key="4">
    <source>
        <dbReference type="ARBA" id="ARBA00022603"/>
    </source>
</evidence>
<dbReference type="PROSITE" id="PS00092">
    <property type="entry name" value="N6_MTASE"/>
    <property type="match status" value="1"/>
</dbReference>
<dbReference type="GO" id="GO:0160102">
    <property type="term" value="F:tRNA (guanine(10)-N2)-methyltransferase activity"/>
    <property type="evidence" value="ECO:0007669"/>
    <property type="project" value="UniProtKB-EC"/>
</dbReference>
<evidence type="ECO:0000256" key="3">
    <source>
        <dbReference type="ARBA" id="ARBA00022555"/>
    </source>
</evidence>
<dbReference type="GO" id="GO:0005737">
    <property type="term" value="C:cytoplasm"/>
    <property type="evidence" value="ECO:0007669"/>
    <property type="project" value="UniProtKB-SubCell"/>
</dbReference>
<organism evidence="14 15">
    <name type="scientific">Chlorella ohadii</name>
    <dbReference type="NCBI Taxonomy" id="2649997"/>
    <lineage>
        <taxon>Eukaryota</taxon>
        <taxon>Viridiplantae</taxon>
        <taxon>Chlorophyta</taxon>
        <taxon>core chlorophytes</taxon>
        <taxon>Trebouxiophyceae</taxon>
        <taxon>Chlorellales</taxon>
        <taxon>Chlorellaceae</taxon>
        <taxon>Chlorella clade</taxon>
        <taxon>Chlorella</taxon>
    </lineage>
</organism>
<dbReference type="AlphaFoldDB" id="A0AAD5GXX5"/>
<sequence>MSAEAAGAADAPLPPPPAAAAALPPIPPSRSVSSFASEAELQEDVALYADLPLGSASSLVLQNGGGDTPEGAALTAGRRRYLCYFRHRYLEFRLPEVEALADAARRRLASKQRRGAAAGGSSSDDGSGGNGSGEASSGTAEVPSGPAVVWEKPFGNRPESPFWYAHLDGDEVAKEVATKMMLPKVLLEVWGESDSLEGLRELLAAYPQEQKDKWGGLDQSFKFIVEAWGHSYTMREQVALIESMEPCCRFQGPIDLKHPQNRFWLIIVRNEVRSLPLLPDRYYFGREVGAADRSPLNTYDLRRRRYLGPTSMDTEMAFLMCNMAQVGRGSLVMDPFVGTGSCLVPAAHLGAYTIGTDIDVRVIKLGKKDKAGRPVNVWTNFQDYQLQPPVGLLRCDLHTHPFRDDLEEVLHAIVCDPPYGVRAGGRKSVPKDREIRSREDYIPSTDPYSAAECMHDLLETAARLLVVGGRLVYFLAAAPGFYSEEEVPQHPMLEVVYNCEQHLTTRYTRRLITMQKVKRYDAAEAQAFYEARGPPKLAIDDMHDYIYKSPAQLAAEAGMSVEEYREQQGLRIPRNRGKNI</sequence>
<evidence type="ECO:0000259" key="12">
    <source>
        <dbReference type="Pfam" id="PF01170"/>
    </source>
</evidence>
<keyword evidence="5 10" id="KW-0808">Transferase</keyword>
<dbReference type="InterPro" id="IPR059073">
    <property type="entry name" value="TRMT11_N"/>
</dbReference>
<evidence type="ECO:0000256" key="5">
    <source>
        <dbReference type="ARBA" id="ARBA00022679"/>
    </source>
</evidence>
<feature type="domain" description="Ribosomal RNA large subunit methyltransferase K/L-like methyltransferase" evidence="12">
    <location>
        <begin position="303"/>
        <end position="429"/>
    </location>
</feature>
<dbReference type="Pfam" id="PF25904">
    <property type="entry name" value="Tmrp11_N"/>
    <property type="match status" value="1"/>
</dbReference>
<dbReference type="GO" id="GO:0032259">
    <property type="term" value="P:methylation"/>
    <property type="evidence" value="ECO:0007669"/>
    <property type="project" value="UniProtKB-UniRule"/>
</dbReference>
<dbReference type="PANTHER" id="PTHR13370">
    <property type="entry name" value="RNA METHYLASE-RELATED"/>
    <property type="match status" value="1"/>
</dbReference>
<dbReference type="InterPro" id="IPR016691">
    <property type="entry name" value="TRMT11"/>
</dbReference>
<feature type="region of interest" description="Disordered" evidence="11">
    <location>
        <begin position="1"/>
        <end position="35"/>
    </location>
</feature>
<keyword evidence="4 10" id="KW-0489">Methyltransferase</keyword>
<feature type="compositionally biased region" description="Pro residues" evidence="11">
    <location>
        <begin position="12"/>
        <end position="28"/>
    </location>
</feature>
<protein>
    <recommendedName>
        <fullName evidence="9">tRNA (guanine(10)-N(2))-methyltransferase</fullName>
        <ecNumber evidence="9">2.1.1.214</ecNumber>
    </recommendedName>
</protein>
<dbReference type="GO" id="GO:0043527">
    <property type="term" value="C:tRNA methyltransferase complex"/>
    <property type="evidence" value="ECO:0007669"/>
    <property type="project" value="UniProtKB-ARBA"/>
</dbReference>
<dbReference type="Proteomes" id="UP001205105">
    <property type="component" value="Unassembled WGS sequence"/>
</dbReference>
<keyword evidence="15" id="KW-1185">Reference proteome</keyword>
<accession>A0AAD5GXX5</accession>
<dbReference type="InterPro" id="IPR002052">
    <property type="entry name" value="DNA_methylase_N6_adenine_CS"/>
</dbReference>
<feature type="region of interest" description="Disordered" evidence="11">
    <location>
        <begin position="111"/>
        <end position="149"/>
    </location>
</feature>
<keyword evidence="6 10" id="KW-0949">S-adenosyl-L-methionine</keyword>
<evidence type="ECO:0000313" key="15">
    <source>
        <dbReference type="Proteomes" id="UP001205105"/>
    </source>
</evidence>
<reference evidence="14" key="1">
    <citation type="submission" date="2020-11" db="EMBL/GenBank/DDBJ databases">
        <title>Chlorella ohadii genome sequencing and assembly.</title>
        <authorList>
            <person name="Murik O."/>
            <person name="Treves H."/>
            <person name="Kedem I."/>
            <person name="Shotland Y."/>
            <person name="Kaplan A."/>
        </authorList>
    </citation>
    <scope>NUCLEOTIDE SEQUENCE</scope>
    <source>
        <strain evidence="14">1</strain>
    </source>
</reference>
<evidence type="ECO:0000256" key="7">
    <source>
        <dbReference type="ARBA" id="ARBA00022694"/>
    </source>
</evidence>
<evidence type="ECO:0000313" key="14">
    <source>
        <dbReference type="EMBL" id="KAI7836781.1"/>
    </source>
</evidence>
<evidence type="ECO:0000256" key="8">
    <source>
        <dbReference type="ARBA" id="ARBA00022884"/>
    </source>
</evidence>
<dbReference type="GO" id="GO:0000049">
    <property type="term" value="F:tRNA binding"/>
    <property type="evidence" value="ECO:0007669"/>
    <property type="project" value="UniProtKB-UniRule"/>
</dbReference>
<dbReference type="InterPro" id="IPR000241">
    <property type="entry name" value="RlmKL-like_Mtase"/>
</dbReference>
<feature type="compositionally biased region" description="Low complexity" evidence="11">
    <location>
        <begin position="115"/>
        <end position="125"/>
    </location>
</feature>
<gene>
    <name evidence="14" type="ORF">COHA_009361</name>
</gene>
<feature type="domain" description="tRNA (guanine(10)-N(2))-methyltransferase TRMT11 N-terminal" evidence="13">
    <location>
        <begin position="158"/>
        <end position="293"/>
    </location>
</feature>
<comment type="similarity">
    <text evidence="10">Belongs to the class I-like SAM-binding methyltransferase superfamily. TRM11 methyltransferase family.</text>
</comment>
<keyword evidence="2" id="KW-0963">Cytoplasm</keyword>
<dbReference type="PANTHER" id="PTHR13370:SF3">
    <property type="entry name" value="TRNA (GUANINE(10)-N2)-METHYLTRANSFERASE HOMOLOG"/>
    <property type="match status" value="1"/>
</dbReference>
<proteinExistence type="inferred from homology"/>
<evidence type="ECO:0000256" key="6">
    <source>
        <dbReference type="ARBA" id="ARBA00022691"/>
    </source>
</evidence>
<comment type="subcellular location">
    <subcellularLocation>
        <location evidence="1">Cytoplasm</location>
    </subcellularLocation>
</comment>
<evidence type="ECO:0000256" key="2">
    <source>
        <dbReference type="ARBA" id="ARBA00022490"/>
    </source>
</evidence>
<keyword evidence="3 10" id="KW-0820">tRNA-binding</keyword>
<dbReference type="PROSITE" id="PS51627">
    <property type="entry name" value="SAM_MT_TRM11"/>
    <property type="match status" value="1"/>
</dbReference>
<dbReference type="Pfam" id="PF01170">
    <property type="entry name" value="UPF0020"/>
    <property type="match status" value="1"/>
</dbReference>
<keyword evidence="8 10" id="KW-0694">RNA-binding</keyword>
<keyword evidence="7 10" id="KW-0819">tRNA processing</keyword>
<evidence type="ECO:0000256" key="11">
    <source>
        <dbReference type="SAM" id="MobiDB-lite"/>
    </source>
</evidence>
<evidence type="ECO:0000256" key="10">
    <source>
        <dbReference type="PROSITE-ProRule" id="PRU00959"/>
    </source>
</evidence>
<evidence type="ECO:0000259" key="13">
    <source>
        <dbReference type="Pfam" id="PF25904"/>
    </source>
</evidence>
<feature type="compositionally biased region" description="Low complexity" evidence="11">
    <location>
        <begin position="1"/>
        <end position="11"/>
    </location>
</feature>
<dbReference type="InterPro" id="IPR029063">
    <property type="entry name" value="SAM-dependent_MTases_sf"/>
</dbReference>
<comment type="caution">
    <text evidence="14">The sequence shown here is derived from an EMBL/GenBank/DDBJ whole genome shotgun (WGS) entry which is preliminary data.</text>
</comment>
<dbReference type="EC" id="2.1.1.214" evidence="9"/>
<dbReference type="SUPFAM" id="SSF53335">
    <property type="entry name" value="S-adenosyl-L-methionine-dependent methyltransferases"/>
    <property type="match status" value="1"/>
</dbReference>
<evidence type="ECO:0000256" key="9">
    <source>
        <dbReference type="ARBA" id="ARBA00066937"/>
    </source>
</evidence>
<dbReference type="Gene3D" id="3.40.50.150">
    <property type="entry name" value="Vaccinia Virus protein VP39"/>
    <property type="match status" value="1"/>
</dbReference>